<dbReference type="EMBL" id="LLZU01000001">
    <property type="protein sequence ID" value="KRV51484.1"/>
    <property type="molecule type" value="Genomic_DNA"/>
</dbReference>
<dbReference type="STRING" id="76728.AQ490_01655"/>
<dbReference type="Proteomes" id="UP000050867">
    <property type="component" value="Unassembled WGS sequence"/>
</dbReference>
<keyword evidence="2" id="KW-1185">Reference proteome</keyword>
<dbReference type="AlphaFoldDB" id="A0A0T6M0F7"/>
<comment type="caution">
    <text evidence="1">The sequence shown here is derived from an EMBL/GenBank/DDBJ whole genome shotgun (WGS) entry which is preliminary data.</text>
</comment>
<sequence>MAPIIVLGVNAADPPFRIVEIKGEVVGKAFDLRDVLEFARRAGLEDLDLDDPKMVTWVGGDRYTWHA</sequence>
<gene>
    <name evidence="1" type="ORF">AQ490_01655</name>
</gene>
<name>A0A0T6M0F7_WENVI</name>
<accession>A0A0T6M0F7</accession>
<reference evidence="1 2" key="1">
    <citation type="submission" date="2015-10" db="EMBL/GenBank/DDBJ databases">
        <title>Draft genome sequence of pyrrolomycin-producing Streptomyces vitaminophilus.</title>
        <authorList>
            <person name="Graham D.E."/>
            <person name="Mahan K.M."/>
            <person name="Klingeman D.M."/>
            <person name="Hettich R.L."/>
            <person name="Parry R.J."/>
        </authorList>
    </citation>
    <scope>NUCLEOTIDE SEQUENCE [LARGE SCALE GENOMIC DNA]</scope>
    <source>
        <strain evidence="1 2">ATCC 31673</strain>
    </source>
</reference>
<protein>
    <submittedName>
        <fullName evidence="1">Uncharacterized protein</fullName>
    </submittedName>
</protein>
<evidence type="ECO:0000313" key="2">
    <source>
        <dbReference type="Proteomes" id="UP000050867"/>
    </source>
</evidence>
<organism evidence="1 2">
    <name type="scientific">Wenjunlia vitaminophila</name>
    <name type="common">Streptomyces vitaminophilus</name>
    <dbReference type="NCBI Taxonomy" id="76728"/>
    <lineage>
        <taxon>Bacteria</taxon>
        <taxon>Bacillati</taxon>
        <taxon>Actinomycetota</taxon>
        <taxon>Actinomycetes</taxon>
        <taxon>Kitasatosporales</taxon>
        <taxon>Streptomycetaceae</taxon>
        <taxon>Wenjunlia</taxon>
    </lineage>
</organism>
<proteinExistence type="predicted"/>
<evidence type="ECO:0000313" key="1">
    <source>
        <dbReference type="EMBL" id="KRV51484.1"/>
    </source>
</evidence>